<proteinExistence type="predicted"/>
<keyword evidence="3" id="KW-1185">Reference proteome</keyword>
<feature type="compositionally biased region" description="Polar residues" evidence="1">
    <location>
        <begin position="342"/>
        <end position="381"/>
    </location>
</feature>
<feature type="region of interest" description="Disordered" evidence="1">
    <location>
        <begin position="425"/>
        <end position="470"/>
    </location>
</feature>
<evidence type="ECO:0000256" key="1">
    <source>
        <dbReference type="SAM" id="MobiDB-lite"/>
    </source>
</evidence>
<dbReference type="KEGG" id="nah:F5544_29165"/>
<evidence type="ECO:0000313" key="3">
    <source>
        <dbReference type="Proteomes" id="UP000503540"/>
    </source>
</evidence>
<dbReference type="AlphaFoldDB" id="A0A6G9YKG3"/>
<dbReference type="Proteomes" id="UP000503540">
    <property type="component" value="Chromosome"/>
</dbReference>
<protein>
    <submittedName>
        <fullName evidence="2">Uncharacterized protein</fullName>
    </submittedName>
</protein>
<feature type="compositionally biased region" description="Basic and acidic residues" evidence="1">
    <location>
        <begin position="448"/>
        <end position="457"/>
    </location>
</feature>
<sequence>MEHGQQGTESVGAMLSSIAAALREFSDKLDEVAGRVDGDRGVEARLAKLEAWAFRAGQDISGIDSRLDRVESDGPGEAGPQPAADTGPFTRRGETVPTRGGNLFTPPVKAEQADARKSAPAPLEPQTTALESIPAVREPGAATRTNARQPFPNARDRIPAAAHAPRDAYPTGSAQRESGAATGETGAAHRDSTDSQPEPGLAPRESSAPQLGPGATRQPFPSLRESSARDTTVPREPISTGPEIFTVSESGAHRTAENSGGFPSVEMPSENTGFAAPKSYAETNGATTGFTGLSGAAAQSNSGESGTRESALSNPAQGSGLSGSGFSAATYQSKSEPVGYENGSTPKGLTYENTQPGLTTSYGAGSTNLTGNYDSQSQGSYENFVAPEQNGASLTGSHRAADEDRSHVDKLQAMLDELKKTAGMSIGRSDVFGPPAVDPTPTPLPTRDTSEPRRDYRLSGPPPRLEPPSA</sequence>
<name>A0A6G9YKG3_9NOCA</name>
<organism evidence="2 3">
    <name type="scientific">Nocardia arthritidis</name>
    <dbReference type="NCBI Taxonomy" id="228602"/>
    <lineage>
        <taxon>Bacteria</taxon>
        <taxon>Bacillati</taxon>
        <taxon>Actinomycetota</taxon>
        <taxon>Actinomycetes</taxon>
        <taxon>Mycobacteriales</taxon>
        <taxon>Nocardiaceae</taxon>
        <taxon>Nocardia</taxon>
    </lineage>
</organism>
<feature type="compositionally biased region" description="Pro residues" evidence="1">
    <location>
        <begin position="460"/>
        <end position="470"/>
    </location>
</feature>
<accession>A0A6G9YKG3</accession>
<gene>
    <name evidence="2" type="ORF">F5544_29165</name>
</gene>
<dbReference type="RefSeq" id="WP_167476187.1">
    <property type="nucleotide sequence ID" value="NZ_CP046172.1"/>
</dbReference>
<dbReference type="EMBL" id="CP046172">
    <property type="protein sequence ID" value="QIS13678.1"/>
    <property type="molecule type" value="Genomic_DNA"/>
</dbReference>
<feature type="region of interest" description="Disordered" evidence="1">
    <location>
        <begin position="62"/>
        <end position="406"/>
    </location>
</feature>
<evidence type="ECO:0000313" key="2">
    <source>
        <dbReference type="EMBL" id="QIS13678.1"/>
    </source>
</evidence>
<reference evidence="2 3" key="1">
    <citation type="journal article" date="2019" name="ACS Chem. Biol.">
        <title>Identification and Mobilization of a Cryptic Antibiotic Biosynthesis Gene Locus from a Human-Pathogenic Nocardia Isolate.</title>
        <authorList>
            <person name="Herisse M."/>
            <person name="Ishida K."/>
            <person name="Porter J.L."/>
            <person name="Howden B."/>
            <person name="Hertweck C."/>
            <person name="Stinear T.P."/>
            <person name="Pidot S.J."/>
        </authorList>
    </citation>
    <scope>NUCLEOTIDE SEQUENCE [LARGE SCALE GENOMIC DNA]</scope>
    <source>
        <strain evidence="2 3">AUSMDU00012717</strain>
    </source>
</reference>
<feature type="compositionally biased region" description="Polar residues" evidence="1">
    <location>
        <begin position="281"/>
        <end position="317"/>
    </location>
</feature>